<name>D8LPR7_ECTSI</name>
<dbReference type="OrthoDB" id="416253at2759"/>
<dbReference type="STRING" id="2880.D8LPR7"/>
<dbReference type="AlphaFoldDB" id="D8LPR7"/>
<protein>
    <submittedName>
        <fullName evidence="1">Uncharacterized protein</fullName>
    </submittedName>
</protein>
<accession>D8LPR7</accession>
<dbReference type="InterPro" id="IPR036812">
    <property type="entry name" value="NAD(P)_OxRdtase_dom_sf"/>
</dbReference>
<dbReference type="EMBL" id="FN649738">
    <property type="protein sequence ID" value="CBN77372.1"/>
    <property type="molecule type" value="Genomic_DNA"/>
</dbReference>
<organism evidence="1 2">
    <name type="scientific">Ectocarpus siliculosus</name>
    <name type="common">Brown alga</name>
    <name type="synonym">Conferva siliculosa</name>
    <dbReference type="NCBI Taxonomy" id="2880"/>
    <lineage>
        <taxon>Eukaryota</taxon>
        <taxon>Sar</taxon>
        <taxon>Stramenopiles</taxon>
        <taxon>Ochrophyta</taxon>
        <taxon>PX clade</taxon>
        <taxon>Phaeophyceae</taxon>
        <taxon>Ectocarpales</taxon>
        <taxon>Ectocarpaceae</taxon>
        <taxon>Ectocarpus</taxon>
    </lineage>
</organism>
<dbReference type="SUPFAM" id="SSF51430">
    <property type="entry name" value="NAD(P)-linked oxidoreductase"/>
    <property type="match status" value="1"/>
</dbReference>
<dbReference type="Gene3D" id="3.20.20.100">
    <property type="entry name" value="NADP-dependent oxidoreductase domain"/>
    <property type="match status" value="1"/>
</dbReference>
<proteinExistence type="predicted"/>
<sequence length="102" mass="11423">MGLDSLDLLVVPWPSGTQGHRALSDRGERQRDGDLFLKTWKALQRLVDAGTVRALGVDRFFPWQLDFVIAQPGPRPAVNFLHVSGELSKGKWKSKLRQVSLS</sequence>
<dbReference type="eggNOG" id="ENOG502SX5Z">
    <property type="taxonomic scope" value="Eukaryota"/>
</dbReference>
<evidence type="ECO:0000313" key="2">
    <source>
        <dbReference type="Proteomes" id="UP000002630"/>
    </source>
</evidence>
<keyword evidence="2" id="KW-1185">Reference proteome</keyword>
<reference evidence="1 2" key="1">
    <citation type="journal article" date="2010" name="Nature">
        <title>The Ectocarpus genome and the independent evolution of multicellularity in brown algae.</title>
        <authorList>
            <person name="Cock J.M."/>
            <person name="Sterck L."/>
            <person name="Rouze P."/>
            <person name="Scornet D."/>
            <person name="Allen A.E."/>
            <person name="Amoutzias G."/>
            <person name="Anthouard V."/>
            <person name="Artiguenave F."/>
            <person name="Aury J.M."/>
            <person name="Badger J.H."/>
            <person name="Beszteri B."/>
            <person name="Billiau K."/>
            <person name="Bonnet E."/>
            <person name="Bothwell J.H."/>
            <person name="Bowler C."/>
            <person name="Boyen C."/>
            <person name="Brownlee C."/>
            <person name="Carrano C.J."/>
            <person name="Charrier B."/>
            <person name="Cho G.Y."/>
            <person name="Coelho S.M."/>
            <person name="Collen J."/>
            <person name="Corre E."/>
            <person name="Da Silva C."/>
            <person name="Delage L."/>
            <person name="Delaroque N."/>
            <person name="Dittami S.M."/>
            <person name="Doulbeau S."/>
            <person name="Elias M."/>
            <person name="Farnham G."/>
            <person name="Gachon C.M."/>
            <person name="Gschloessl B."/>
            <person name="Heesch S."/>
            <person name="Jabbari K."/>
            <person name="Jubin C."/>
            <person name="Kawai H."/>
            <person name="Kimura K."/>
            <person name="Kloareg B."/>
            <person name="Kupper F.C."/>
            <person name="Lang D."/>
            <person name="Le Bail A."/>
            <person name="Leblanc C."/>
            <person name="Lerouge P."/>
            <person name="Lohr M."/>
            <person name="Lopez P.J."/>
            <person name="Martens C."/>
            <person name="Maumus F."/>
            <person name="Michel G."/>
            <person name="Miranda-Saavedra D."/>
            <person name="Morales J."/>
            <person name="Moreau H."/>
            <person name="Motomura T."/>
            <person name="Nagasato C."/>
            <person name="Napoli C.A."/>
            <person name="Nelson D.R."/>
            <person name="Nyvall-Collen P."/>
            <person name="Peters A.F."/>
            <person name="Pommier C."/>
            <person name="Potin P."/>
            <person name="Poulain J."/>
            <person name="Quesneville H."/>
            <person name="Read B."/>
            <person name="Rensing S.A."/>
            <person name="Ritter A."/>
            <person name="Rousvoal S."/>
            <person name="Samanta M."/>
            <person name="Samson G."/>
            <person name="Schroeder D.C."/>
            <person name="Segurens B."/>
            <person name="Strittmatter M."/>
            <person name="Tonon T."/>
            <person name="Tregear J.W."/>
            <person name="Valentin K."/>
            <person name="von Dassow P."/>
            <person name="Yamagishi T."/>
            <person name="Van de Peer Y."/>
            <person name="Wincker P."/>
        </authorList>
    </citation>
    <scope>NUCLEOTIDE SEQUENCE [LARGE SCALE GENOMIC DNA]</scope>
    <source>
        <strain evidence="2">Ec32 / CCAP1310/4</strain>
    </source>
</reference>
<dbReference type="InParanoid" id="D8LPR7"/>
<evidence type="ECO:0000313" key="1">
    <source>
        <dbReference type="EMBL" id="CBN77372.1"/>
    </source>
</evidence>
<gene>
    <name evidence="1" type="ORF">Esi_0053_0058</name>
</gene>
<dbReference type="Proteomes" id="UP000002630">
    <property type="component" value="Linkage Group LG13"/>
</dbReference>
<dbReference type="EMBL" id="FN648741">
    <property type="protein sequence ID" value="CBN77372.1"/>
    <property type="molecule type" value="Genomic_DNA"/>
</dbReference>